<comment type="caution">
    <text evidence="4">The sequence shown here is derived from an EMBL/GenBank/DDBJ whole genome shotgun (WGS) entry which is preliminary data.</text>
</comment>
<sequence>MVSISVELFEKTELCKCNTHTVPLYKQHRKKGRSYLQMADVKVLLKEARKLIDEKNYKEAQECCKNILRKDKQNYLGLILLGKSLDDSDQAPLAFQKAIATKPDHPLAWVGLANYYEKKEDNLSKLKLFSVYDELLKLQIEEEKALECIEKLKLLGLSLKHGSAISILSQYIKNLNKGKLYEAAQNSFLELLKAEVPCIEDDISIVLNILNSICEKESNESFQVLYGKVILQKKDFFHSVAEVIKLPFFSENVILRELLCKYLCDKFIEKNSFLDFQIESHFDKIIVGIENSKYPNLLKSMICYNNGLYFDAYKQCIPLINYQEADVTEATFIIRCTIMLKKWSVTQKLVTNFLTKVKNESFSKDLKKMLFLSLVEQKKWKQAVNTIKEFPVEDLEIIEKANLAKSLIELNEPVDYILDELKTTEHFLHLKALSFLKEKKYFEVITLLENEEPSTLNYLYIGIAYWELKQYDRSLVNLLKAAKMNSDHADIFLYLGYYYYYHKEDLNKSKKCFEKAYSINNTDNNIVKHLSEVYSRLQLQDEDFDLLNNAKNTLKMNEWIDFRLGLHYLKKREWENAIINFRNVIKMNNFNVTAFECLADAYYSRGSFTSALRAYNKVMSLNPKKSAHCLTRIGYIHSLLTQYEDAILTFEEVLKVDQSSLLALKGIAETWMRIAKKKFSAKMYGSARDTAQFAVNYITKALTFEKKFSCFWNLLAESLIFITKLPNKYSFVYMRNSQNNFEEETVKKEKHAIFPQALACYSRVAKYKQQVTSYDLASAYLSYYHETNNLANCQISFKLAIACIKLNPNLWRNWNLLGKICLFLNKYDIAQHCFIKALLLTRKWSVAKVWCNLGTLYVKLKLYKLANYCFWRGQSTLPSYPQSWIGQGLIAEVIREEEAMDLFRHASRLGYHPESALGYADWVCRTLRNNNCNSNSELKYVIEGLYAVTYAADLVEWFCSFEPDNACACTILGILQERNGLLQTAEKCYEKAFIYADDDKKNTALLNIGRIQVRIGKYDEAIKTYKAITEASLDSTCGLALALFKKGLYEEAYSAYDTALHWLSNNDNEKADILVAMSGIVYMYKGIDDAKTLLFHSIQVSQKKPTAYSLFAICSLGIIHSDQSLSKLALSELQKYEHETNFGYDIGFLKSYLICNDDMEQGIKLLSDSLHDHPSNANLWFCMAQYCLRTNNRAKVASGCAQRAIISAHYSDQECDSPKMLATASIAEHIAGDHVKAISLAKEGLHMYPCQPDIWAAVLLSVLNHKAWLERKEWILGATLHMRRHLNISRSLSRWITLLEKKMSKHLQA</sequence>
<keyword evidence="5" id="KW-1185">Reference proteome</keyword>
<dbReference type="Pfam" id="PF13181">
    <property type="entry name" value="TPR_8"/>
    <property type="match status" value="3"/>
</dbReference>
<reference evidence="4" key="1">
    <citation type="submission" date="2021-04" db="EMBL/GenBank/DDBJ databases">
        <authorList>
            <person name="Tunstrom K."/>
        </authorList>
    </citation>
    <scope>NUCLEOTIDE SEQUENCE</scope>
</reference>
<dbReference type="Pfam" id="PF13432">
    <property type="entry name" value="TPR_16"/>
    <property type="match status" value="2"/>
</dbReference>
<accession>A0A8S3WY14</accession>
<keyword evidence="2 3" id="KW-0802">TPR repeat</keyword>
<organism evidence="4 5">
    <name type="scientific">Parnassius apollo</name>
    <name type="common">Apollo butterfly</name>
    <name type="synonym">Papilio apollo</name>
    <dbReference type="NCBI Taxonomy" id="110799"/>
    <lineage>
        <taxon>Eukaryota</taxon>
        <taxon>Metazoa</taxon>
        <taxon>Ecdysozoa</taxon>
        <taxon>Arthropoda</taxon>
        <taxon>Hexapoda</taxon>
        <taxon>Insecta</taxon>
        <taxon>Pterygota</taxon>
        <taxon>Neoptera</taxon>
        <taxon>Endopterygota</taxon>
        <taxon>Lepidoptera</taxon>
        <taxon>Glossata</taxon>
        <taxon>Ditrysia</taxon>
        <taxon>Papilionoidea</taxon>
        <taxon>Papilionidae</taxon>
        <taxon>Parnassiinae</taxon>
        <taxon>Parnassini</taxon>
        <taxon>Parnassius</taxon>
        <taxon>Parnassius</taxon>
    </lineage>
</organism>
<protein>
    <submittedName>
        <fullName evidence="4">(apollo) hypothetical protein</fullName>
    </submittedName>
</protein>
<evidence type="ECO:0000256" key="1">
    <source>
        <dbReference type="ARBA" id="ARBA00022737"/>
    </source>
</evidence>
<feature type="repeat" description="TPR" evidence="3">
    <location>
        <begin position="1002"/>
        <end position="1035"/>
    </location>
</feature>
<evidence type="ECO:0000313" key="5">
    <source>
        <dbReference type="Proteomes" id="UP000691718"/>
    </source>
</evidence>
<name>A0A8S3WY14_PARAO</name>
<dbReference type="PROSITE" id="PS50005">
    <property type="entry name" value="TPR"/>
    <property type="match status" value="3"/>
</dbReference>
<dbReference type="OrthoDB" id="421075at2759"/>
<dbReference type="Proteomes" id="UP000691718">
    <property type="component" value="Unassembled WGS sequence"/>
</dbReference>
<dbReference type="PANTHER" id="PTHR15704">
    <property type="entry name" value="SUPERKILLER 3 PROTEIN-RELATED"/>
    <property type="match status" value="1"/>
</dbReference>
<dbReference type="GO" id="GO:0055087">
    <property type="term" value="C:Ski complex"/>
    <property type="evidence" value="ECO:0007669"/>
    <property type="project" value="InterPro"/>
</dbReference>
<dbReference type="SMART" id="SM00028">
    <property type="entry name" value="TPR"/>
    <property type="match status" value="11"/>
</dbReference>
<evidence type="ECO:0000256" key="3">
    <source>
        <dbReference type="PROSITE-ProRule" id="PRU00339"/>
    </source>
</evidence>
<keyword evidence="1" id="KW-0677">Repeat</keyword>
<dbReference type="InterPro" id="IPR019734">
    <property type="entry name" value="TPR_rpt"/>
</dbReference>
<dbReference type="GO" id="GO:0006401">
    <property type="term" value="P:RNA catabolic process"/>
    <property type="evidence" value="ECO:0007669"/>
    <property type="project" value="InterPro"/>
</dbReference>
<gene>
    <name evidence="4" type="ORF">PAPOLLO_LOCUS11784</name>
</gene>
<dbReference type="EMBL" id="CAJQZP010000851">
    <property type="protein sequence ID" value="CAG4989278.1"/>
    <property type="molecule type" value="Genomic_DNA"/>
</dbReference>
<dbReference type="PANTHER" id="PTHR15704:SF7">
    <property type="entry name" value="SUPERKILLER COMPLEX PROTEIN 3"/>
    <property type="match status" value="1"/>
</dbReference>
<evidence type="ECO:0000313" key="4">
    <source>
        <dbReference type="EMBL" id="CAG4989278.1"/>
    </source>
</evidence>
<dbReference type="InterPro" id="IPR039226">
    <property type="entry name" value="Ski3/TTC37"/>
</dbReference>
<feature type="repeat" description="TPR" evidence="3">
    <location>
        <begin position="627"/>
        <end position="660"/>
    </location>
</feature>
<proteinExistence type="predicted"/>
<feature type="repeat" description="TPR" evidence="3">
    <location>
        <begin position="592"/>
        <end position="625"/>
    </location>
</feature>
<evidence type="ECO:0000256" key="2">
    <source>
        <dbReference type="ARBA" id="ARBA00022803"/>
    </source>
</evidence>